<name>A0A7S2LVK2_9STRA</name>
<protein>
    <submittedName>
        <fullName evidence="1">Uncharacterized protein</fullName>
    </submittedName>
</protein>
<accession>A0A7S2LVK2</accession>
<gene>
    <name evidence="1" type="ORF">SMAR0320_LOCUS16292</name>
</gene>
<dbReference type="EMBL" id="HBGZ01022790">
    <property type="protein sequence ID" value="CAD9617646.1"/>
    <property type="molecule type" value="Transcribed_RNA"/>
</dbReference>
<sequence>MFETRQHKNMIARNSSTSTKLKTFTCKDAKLRQLLLWHRHHKGELGLCIPKHYRSRLRVRVTDVTKLRYTEKNELVHVLEAAVTSLRRFRKQKEAGNARSKYNQQSITNYFFAKEVHTKPRK</sequence>
<organism evidence="1">
    <name type="scientific">Skeletonema marinoi</name>
    <dbReference type="NCBI Taxonomy" id="267567"/>
    <lineage>
        <taxon>Eukaryota</taxon>
        <taxon>Sar</taxon>
        <taxon>Stramenopiles</taxon>
        <taxon>Ochrophyta</taxon>
        <taxon>Bacillariophyta</taxon>
        <taxon>Coscinodiscophyceae</taxon>
        <taxon>Thalassiosirophycidae</taxon>
        <taxon>Thalassiosirales</taxon>
        <taxon>Skeletonemataceae</taxon>
        <taxon>Skeletonema</taxon>
        <taxon>Skeletonema marinoi-dohrnii complex</taxon>
    </lineage>
</organism>
<proteinExistence type="predicted"/>
<dbReference type="AlphaFoldDB" id="A0A7S2LVK2"/>
<evidence type="ECO:0000313" key="1">
    <source>
        <dbReference type="EMBL" id="CAD9617646.1"/>
    </source>
</evidence>
<reference evidence="1" key="1">
    <citation type="submission" date="2021-01" db="EMBL/GenBank/DDBJ databases">
        <authorList>
            <person name="Corre E."/>
            <person name="Pelletier E."/>
            <person name="Niang G."/>
            <person name="Scheremetjew M."/>
            <person name="Finn R."/>
            <person name="Kale V."/>
            <person name="Holt S."/>
            <person name="Cochrane G."/>
            <person name="Meng A."/>
            <person name="Brown T."/>
            <person name="Cohen L."/>
        </authorList>
    </citation>
    <scope>NUCLEOTIDE SEQUENCE</scope>
    <source>
        <strain evidence="1">SM1012Den-03</strain>
    </source>
</reference>